<reference evidence="5" key="2">
    <citation type="submission" date="2014-09" db="EMBL/GenBank/DDBJ databases">
        <authorList>
            <person name="Gomez-Valero L."/>
        </authorList>
    </citation>
    <scope>NUCLEOTIDE SEQUENCE [LARGE SCALE GENOMIC DNA]</scope>
    <source>
        <strain evidence="5">ATCC33218</strain>
    </source>
</reference>
<dbReference type="STRING" id="451.B6N58_07040"/>
<feature type="domain" description="Response regulatory" evidence="2">
    <location>
        <begin position="6"/>
        <end position="159"/>
    </location>
</feature>
<reference evidence="4 6" key="3">
    <citation type="submission" date="2016-10" db="EMBL/GenBank/DDBJ databases">
        <authorList>
            <person name="Varghese N."/>
            <person name="Submissions S."/>
        </authorList>
    </citation>
    <scope>NUCLEOTIDE SEQUENCE [LARGE SCALE GENOMIC DNA]</scope>
    <source>
        <strain evidence="4 6">ATCC 33218</strain>
    </source>
</reference>
<dbReference type="Pfam" id="PF00072">
    <property type="entry name" value="Response_reg"/>
    <property type="match status" value="1"/>
</dbReference>
<organism evidence="3 5">
    <name type="scientific">Legionella micdadei</name>
    <name type="common">Tatlockia micdadei</name>
    <dbReference type="NCBI Taxonomy" id="451"/>
    <lineage>
        <taxon>Bacteria</taxon>
        <taxon>Pseudomonadati</taxon>
        <taxon>Pseudomonadota</taxon>
        <taxon>Gammaproteobacteria</taxon>
        <taxon>Legionellales</taxon>
        <taxon>Legionellaceae</taxon>
        <taxon>Legionella</taxon>
    </lineage>
</organism>
<sequence>MSTKLHIVLVEDNVINRNKMKQILEKLFPCKVTTFTHGIEAVNFLLAPSSAYDLVILDGRLRSLPHTLQSFAIDGPDIAESLKEKGIKARVVLWSNDPDMLQRFDEVYGRRLPEIEKPCRETNVQAVLAPIIQLMLSNETSPQDFNEAEDASRISSSLN</sequence>
<evidence type="ECO:0000313" key="6">
    <source>
        <dbReference type="Proteomes" id="UP000182998"/>
    </source>
</evidence>
<dbReference type="Proteomes" id="UP000032414">
    <property type="component" value="Chromosome I"/>
</dbReference>
<keyword evidence="6" id="KW-1185">Reference proteome</keyword>
<gene>
    <name evidence="3" type="ORF">LMI_1785</name>
    <name evidence="4" type="ORF">SAMN02982997_01292</name>
</gene>
<feature type="modified residue" description="4-aspartylphosphate" evidence="1">
    <location>
        <position position="58"/>
    </location>
</feature>
<name>A0A098GF33_LEGMI</name>
<dbReference type="HOGENOM" id="CLU_1720055_0_0_6"/>
<protein>
    <submittedName>
        <fullName evidence="4">Two-component system, OmpR family, response regulator QseB</fullName>
    </submittedName>
</protein>
<dbReference type="InterPro" id="IPR001789">
    <property type="entry name" value="Sig_transdc_resp-reg_receiver"/>
</dbReference>
<dbReference type="KEGG" id="tmc:LMI_1785"/>
<reference evidence="3" key="1">
    <citation type="submission" date="2014-09" db="EMBL/GenBank/DDBJ databases">
        <authorList>
            <person name="GOMEZ-VALERO Laura"/>
        </authorList>
    </citation>
    <scope>NUCLEOTIDE SEQUENCE</scope>
    <source>
        <strain evidence="3">ATCC33218</strain>
    </source>
</reference>
<evidence type="ECO:0000259" key="2">
    <source>
        <dbReference type="PROSITE" id="PS50110"/>
    </source>
</evidence>
<dbReference type="AlphaFoldDB" id="A0A098GF33"/>
<dbReference type="Gene3D" id="3.40.50.2300">
    <property type="match status" value="1"/>
</dbReference>
<evidence type="ECO:0000313" key="3">
    <source>
        <dbReference type="EMBL" id="CEG61079.1"/>
    </source>
</evidence>
<dbReference type="PATRIC" id="fig|451.8.peg.1514"/>
<dbReference type="OrthoDB" id="5654114at2"/>
<dbReference type="Proteomes" id="UP000182998">
    <property type="component" value="Unassembled WGS sequence"/>
</dbReference>
<evidence type="ECO:0000313" key="4">
    <source>
        <dbReference type="EMBL" id="SCY29538.1"/>
    </source>
</evidence>
<dbReference type="RefSeq" id="WP_058393248.1">
    <property type="nucleotide sequence ID" value="NZ_CP020615.1"/>
</dbReference>
<keyword evidence="1" id="KW-0597">Phosphoprotein</keyword>
<dbReference type="PROSITE" id="PS50110">
    <property type="entry name" value="RESPONSE_REGULATORY"/>
    <property type="match status" value="1"/>
</dbReference>
<proteinExistence type="predicted"/>
<dbReference type="EMBL" id="LN614830">
    <property type="protein sequence ID" value="CEG61079.1"/>
    <property type="molecule type" value="Genomic_DNA"/>
</dbReference>
<evidence type="ECO:0000313" key="5">
    <source>
        <dbReference type="Proteomes" id="UP000032414"/>
    </source>
</evidence>
<evidence type="ECO:0000256" key="1">
    <source>
        <dbReference type="PROSITE-ProRule" id="PRU00169"/>
    </source>
</evidence>
<dbReference type="GO" id="GO:0000160">
    <property type="term" value="P:phosphorelay signal transduction system"/>
    <property type="evidence" value="ECO:0007669"/>
    <property type="project" value="InterPro"/>
</dbReference>
<dbReference type="SUPFAM" id="SSF52172">
    <property type="entry name" value="CheY-like"/>
    <property type="match status" value="1"/>
</dbReference>
<dbReference type="EMBL" id="FMVN01000006">
    <property type="protein sequence ID" value="SCY29538.1"/>
    <property type="molecule type" value="Genomic_DNA"/>
</dbReference>
<accession>A0A098GF33</accession>
<dbReference type="InterPro" id="IPR011006">
    <property type="entry name" value="CheY-like_superfamily"/>
</dbReference>